<dbReference type="Proteomes" id="UP000002497">
    <property type="component" value="Unassembled WGS sequence"/>
</dbReference>
<sequence length="107" mass="11817">MGRLSQPNCFVPSNSPADGRAPRHAFCSRSPVDARSKPFASPINPHLLSRCELHCHGVESKASDIWHDIFKLVGTTAERPQKSHVRRSACGRSPDAKPHRPPAFLQD</sequence>
<keyword evidence="3" id="KW-1185">Reference proteome</keyword>
<feature type="region of interest" description="Disordered" evidence="1">
    <location>
        <begin position="1"/>
        <end position="24"/>
    </location>
</feature>
<proteinExistence type="predicted"/>
<feature type="region of interest" description="Disordered" evidence="1">
    <location>
        <begin position="77"/>
        <end position="107"/>
    </location>
</feature>
<evidence type="ECO:0000313" key="2">
    <source>
        <dbReference type="EMBL" id="EFW18695.1"/>
    </source>
</evidence>
<evidence type="ECO:0000313" key="3">
    <source>
        <dbReference type="Proteomes" id="UP000002497"/>
    </source>
</evidence>
<protein>
    <submittedName>
        <fullName evidence="2">Predicted protein</fullName>
    </submittedName>
</protein>
<gene>
    <name evidence="2" type="ORF">CPSG_04241</name>
</gene>
<feature type="compositionally biased region" description="Polar residues" evidence="1">
    <location>
        <begin position="1"/>
        <end position="16"/>
    </location>
</feature>
<reference evidence="3" key="2">
    <citation type="submission" date="2010-03" db="EMBL/GenBank/DDBJ databases">
        <title>The genome sequence of Coccidioides posadasii strain Silveira.</title>
        <authorList>
            <consortium name="The Broad Institute Genome Sequencing Center for Infectious Disease"/>
            <person name="Neafsey D."/>
            <person name="Orbach M."/>
            <person name="Henn M.R."/>
            <person name="Cole G.T."/>
            <person name="Galgiani J."/>
            <person name="Gardner M.J."/>
            <person name="Kirkland T.N."/>
            <person name="Taylor J.W."/>
            <person name="Young S.K."/>
            <person name="Zeng Q."/>
            <person name="Koehrsen M."/>
            <person name="Alvarado L."/>
            <person name="Berlin A."/>
            <person name="Borenstein D."/>
            <person name="Chapman S.B."/>
            <person name="Chen Z."/>
            <person name="Engels R."/>
            <person name="Freedman E."/>
            <person name="Gellesch M."/>
            <person name="Goldberg J."/>
            <person name="Griggs A."/>
            <person name="Gujja S."/>
            <person name="Heilman E."/>
            <person name="Heiman D."/>
            <person name="Howarth C."/>
            <person name="Jen D."/>
            <person name="Larson L."/>
            <person name="Mehta T."/>
            <person name="Neiman D."/>
            <person name="Park D."/>
            <person name="Pearson M."/>
            <person name="Richards J."/>
            <person name="Roberts A."/>
            <person name="Saif S."/>
            <person name="Shea T."/>
            <person name="Shenoy N."/>
            <person name="Sisk P."/>
            <person name="Stolte C."/>
            <person name="Sykes S."/>
            <person name="Walk T."/>
            <person name="White J."/>
            <person name="Yandava C."/>
            <person name="Haas B."/>
            <person name="Nusbaum C."/>
            <person name="Birren B."/>
        </authorList>
    </citation>
    <scope>NUCLEOTIDE SEQUENCE [LARGE SCALE GENOMIC DNA]</scope>
    <source>
        <strain evidence="3">RMSCC 757 / Silveira</strain>
    </source>
</reference>
<name>E9D3Q2_COCPS</name>
<dbReference type="AlphaFoldDB" id="E9D3Q2"/>
<dbReference type="VEuPathDB" id="FungiDB:CPSG_04241"/>
<reference evidence="3" key="1">
    <citation type="journal article" date="2010" name="Genome Res.">
        <title>Population genomic sequencing of Coccidioides fungi reveals recent hybridization and transposon control.</title>
        <authorList>
            <person name="Neafsey D.E."/>
            <person name="Barker B.M."/>
            <person name="Sharpton T.J."/>
            <person name="Stajich J.E."/>
            <person name="Park D.J."/>
            <person name="Whiston E."/>
            <person name="Hung C.-Y."/>
            <person name="McMahan C."/>
            <person name="White J."/>
            <person name="Sykes S."/>
            <person name="Heiman D."/>
            <person name="Young S."/>
            <person name="Zeng Q."/>
            <person name="Abouelleil A."/>
            <person name="Aftuck L."/>
            <person name="Bessette D."/>
            <person name="Brown A."/>
            <person name="FitzGerald M."/>
            <person name="Lui A."/>
            <person name="Macdonald J.P."/>
            <person name="Priest M."/>
            <person name="Orbach M.J."/>
            <person name="Galgiani J.N."/>
            <person name="Kirkland T.N."/>
            <person name="Cole G.T."/>
            <person name="Birren B.W."/>
            <person name="Henn M.R."/>
            <person name="Taylor J.W."/>
            <person name="Rounsley S.D."/>
        </authorList>
    </citation>
    <scope>NUCLEOTIDE SEQUENCE [LARGE SCALE GENOMIC DNA]</scope>
    <source>
        <strain evidence="3">RMSCC 757 / Silveira</strain>
    </source>
</reference>
<dbReference type="EMBL" id="GL636491">
    <property type="protein sequence ID" value="EFW18695.1"/>
    <property type="molecule type" value="Genomic_DNA"/>
</dbReference>
<evidence type="ECO:0000256" key="1">
    <source>
        <dbReference type="SAM" id="MobiDB-lite"/>
    </source>
</evidence>
<organism evidence="3">
    <name type="scientific">Coccidioides posadasii (strain RMSCC 757 / Silveira)</name>
    <name type="common">Valley fever fungus</name>
    <dbReference type="NCBI Taxonomy" id="443226"/>
    <lineage>
        <taxon>Eukaryota</taxon>
        <taxon>Fungi</taxon>
        <taxon>Dikarya</taxon>
        <taxon>Ascomycota</taxon>
        <taxon>Pezizomycotina</taxon>
        <taxon>Eurotiomycetes</taxon>
        <taxon>Eurotiomycetidae</taxon>
        <taxon>Onygenales</taxon>
        <taxon>Onygenaceae</taxon>
        <taxon>Coccidioides</taxon>
    </lineage>
</organism>
<accession>E9D3Q2</accession>
<dbReference type="HOGENOM" id="CLU_2209802_0_0_1"/>